<comment type="catalytic activity">
    <reaction evidence="1">
        <text>ATP + protein L-histidine = ADP + protein N-phospho-L-histidine.</text>
        <dbReference type="EC" id="2.7.13.3"/>
    </reaction>
</comment>
<dbReference type="Pfam" id="PF02518">
    <property type="entry name" value="HATPase_c"/>
    <property type="match status" value="1"/>
</dbReference>
<comment type="caution">
    <text evidence="8">The sequence shown here is derived from an EMBL/GenBank/DDBJ whole genome shotgun (WGS) entry which is preliminary data.</text>
</comment>
<sequence>MSRAKPLKLRPYARLLTMLGDQLIKNERVALVELIKNSYDADATWVRVNFEGFDENFVGKEGSRIIIEDDGAGMSTDIIENHWANPATPLKLQGKLAKKHTTKKGRVIQGEKGIGRFALLKLGRKITLTTKTRASTAENVVVMDLSTFDSNFIDDNDTALFLDDLRLSLREVDPAQLIQSRQVEVGLRTLKRPKHGTAIEIRHLASSWSRTKVQGVYKDLVRLQSIFALGEEGDEAADPFEVVIYRNGAYEAFADARQSELAGLLENRTVFHIEGSFQPATKSFEFEIDGQHQSIQLNDPDLTGMRIFRDTFGTVVERPIESGPFSFEFFVFDFAADAPGKYRLDNDDKELLRQHRIYLYRDGIRVYPYGDPDDDWLLIDVRRGTVKASEFLSNDQVVGQVRITQAANPELRDKTSREGLVETGNPTSDFRALLQIFLAWVRKRPYAQYKIKAARSDDVSIFKENAVQHALESAADAAQAAGTPAQVREKLGEATRQYKQERRYLVQRAETTEHLAGVGLSVESATHDLTLAIRTATSSTDALISQISRSGQIDRDVLKRELLSIRGSLAFIADQLKDMQLLFKSSKQRRKDIKVLDLVTKVERLFRALLERAEIKVTIEEVGGPLVAKTTDAVLLQVLLNLFDNAMYWLKSSPAPREIEVLLDGDRGIMVFADNGPGIRADDIPYIFEPFYTGKAEEGRGLGLYIARQLLDRHDYTIDVASKGERILRGANLVVSFVKEDA</sequence>
<dbReference type="Proteomes" id="UP001589898">
    <property type="component" value="Unassembled WGS sequence"/>
</dbReference>
<dbReference type="PRINTS" id="PR00344">
    <property type="entry name" value="BCTRLSENSOR"/>
</dbReference>
<accession>A0ABV6SU04</accession>
<dbReference type="RefSeq" id="WP_189496069.1">
    <property type="nucleotide sequence ID" value="NZ_BMZT01000004.1"/>
</dbReference>
<keyword evidence="6 8" id="KW-0067">ATP-binding</keyword>
<evidence type="ECO:0000256" key="2">
    <source>
        <dbReference type="ARBA" id="ARBA00012438"/>
    </source>
</evidence>
<feature type="domain" description="Histidine kinase" evidence="7">
    <location>
        <begin position="524"/>
        <end position="741"/>
    </location>
</feature>
<dbReference type="InterPro" id="IPR036890">
    <property type="entry name" value="HATPase_C_sf"/>
</dbReference>
<evidence type="ECO:0000313" key="9">
    <source>
        <dbReference type="Proteomes" id="UP001589898"/>
    </source>
</evidence>
<evidence type="ECO:0000256" key="3">
    <source>
        <dbReference type="ARBA" id="ARBA00022679"/>
    </source>
</evidence>
<organism evidence="8 9">
    <name type="scientific">Luteimonas padinae</name>
    <dbReference type="NCBI Taxonomy" id="1714359"/>
    <lineage>
        <taxon>Bacteria</taxon>
        <taxon>Pseudomonadati</taxon>
        <taxon>Pseudomonadota</taxon>
        <taxon>Gammaproteobacteria</taxon>
        <taxon>Lysobacterales</taxon>
        <taxon>Lysobacteraceae</taxon>
        <taxon>Luteimonas</taxon>
    </lineage>
</organism>
<dbReference type="Gene3D" id="3.30.565.10">
    <property type="entry name" value="Histidine kinase-like ATPase, C-terminal domain"/>
    <property type="match status" value="2"/>
</dbReference>
<evidence type="ECO:0000256" key="5">
    <source>
        <dbReference type="ARBA" id="ARBA00022777"/>
    </source>
</evidence>
<keyword evidence="5" id="KW-0418">Kinase</keyword>
<dbReference type="EMBL" id="JBHLTF010000005">
    <property type="protein sequence ID" value="MFC0716569.1"/>
    <property type="molecule type" value="Genomic_DNA"/>
</dbReference>
<evidence type="ECO:0000256" key="6">
    <source>
        <dbReference type="ARBA" id="ARBA00022840"/>
    </source>
</evidence>
<dbReference type="EC" id="2.7.13.3" evidence="2"/>
<dbReference type="PANTHER" id="PTHR44936:SF10">
    <property type="entry name" value="SENSOR PROTEIN RSTB"/>
    <property type="match status" value="1"/>
</dbReference>
<dbReference type="CDD" id="cd00075">
    <property type="entry name" value="HATPase"/>
    <property type="match status" value="1"/>
</dbReference>
<keyword evidence="4" id="KW-0547">Nucleotide-binding</keyword>
<dbReference type="SMART" id="SM00387">
    <property type="entry name" value="HATPase_c"/>
    <property type="match status" value="1"/>
</dbReference>
<protein>
    <recommendedName>
        <fullName evidence="2">histidine kinase</fullName>
        <ecNumber evidence="2">2.7.13.3</ecNumber>
    </recommendedName>
</protein>
<dbReference type="PROSITE" id="PS50109">
    <property type="entry name" value="HIS_KIN"/>
    <property type="match status" value="1"/>
</dbReference>
<dbReference type="SUPFAM" id="SSF55874">
    <property type="entry name" value="ATPase domain of HSP90 chaperone/DNA topoisomerase II/histidine kinase"/>
    <property type="match status" value="2"/>
</dbReference>
<evidence type="ECO:0000259" key="7">
    <source>
        <dbReference type="PROSITE" id="PS50109"/>
    </source>
</evidence>
<dbReference type="PANTHER" id="PTHR44936">
    <property type="entry name" value="SENSOR PROTEIN CREC"/>
    <property type="match status" value="1"/>
</dbReference>
<dbReference type="InterPro" id="IPR005467">
    <property type="entry name" value="His_kinase_dom"/>
</dbReference>
<reference evidence="8 9" key="1">
    <citation type="submission" date="2024-09" db="EMBL/GenBank/DDBJ databases">
        <authorList>
            <person name="Sun Q."/>
            <person name="Mori K."/>
        </authorList>
    </citation>
    <scope>NUCLEOTIDE SEQUENCE [LARGE SCALE GENOMIC DNA]</scope>
    <source>
        <strain evidence="8 9">KCTC 52403</strain>
    </source>
</reference>
<name>A0ABV6SU04_9GAMM</name>
<dbReference type="InterPro" id="IPR003594">
    <property type="entry name" value="HATPase_dom"/>
</dbReference>
<keyword evidence="9" id="KW-1185">Reference proteome</keyword>
<evidence type="ECO:0000256" key="4">
    <source>
        <dbReference type="ARBA" id="ARBA00022741"/>
    </source>
</evidence>
<dbReference type="GO" id="GO:0005524">
    <property type="term" value="F:ATP binding"/>
    <property type="evidence" value="ECO:0007669"/>
    <property type="project" value="UniProtKB-KW"/>
</dbReference>
<keyword evidence="3" id="KW-0808">Transferase</keyword>
<dbReference type="InterPro" id="IPR004358">
    <property type="entry name" value="Sig_transdc_His_kin-like_C"/>
</dbReference>
<dbReference type="InterPro" id="IPR050980">
    <property type="entry name" value="2C_sensor_his_kinase"/>
</dbReference>
<evidence type="ECO:0000256" key="1">
    <source>
        <dbReference type="ARBA" id="ARBA00000085"/>
    </source>
</evidence>
<gene>
    <name evidence="8" type="ORF">ACFFFU_02175</name>
</gene>
<evidence type="ECO:0000313" key="8">
    <source>
        <dbReference type="EMBL" id="MFC0716569.1"/>
    </source>
</evidence>
<proteinExistence type="predicted"/>
<dbReference type="Pfam" id="PF13589">
    <property type="entry name" value="HATPase_c_3"/>
    <property type="match status" value="1"/>
</dbReference>